<organism evidence="1 2">
    <name type="scientific">Batillaria attramentaria</name>
    <dbReference type="NCBI Taxonomy" id="370345"/>
    <lineage>
        <taxon>Eukaryota</taxon>
        <taxon>Metazoa</taxon>
        <taxon>Spiralia</taxon>
        <taxon>Lophotrochozoa</taxon>
        <taxon>Mollusca</taxon>
        <taxon>Gastropoda</taxon>
        <taxon>Caenogastropoda</taxon>
        <taxon>Sorbeoconcha</taxon>
        <taxon>Cerithioidea</taxon>
        <taxon>Batillariidae</taxon>
        <taxon>Batillaria</taxon>
    </lineage>
</organism>
<keyword evidence="2" id="KW-1185">Reference proteome</keyword>
<evidence type="ECO:0000313" key="1">
    <source>
        <dbReference type="EMBL" id="KAK7503141.1"/>
    </source>
</evidence>
<dbReference type="EMBL" id="JACVVK020000022">
    <property type="protein sequence ID" value="KAK7503141.1"/>
    <property type="molecule type" value="Genomic_DNA"/>
</dbReference>
<dbReference type="Proteomes" id="UP001519460">
    <property type="component" value="Unassembled WGS sequence"/>
</dbReference>
<protein>
    <submittedName>
        <fullName evidence="1">Uncharacterized protein</fullName>
    </submittedName>
</protein>
<sequence>MTSNRYPFPTHLFTEISLHLRYAYLRSKVSTARRPQNTKDDWRKLEQRTATSRAAVSLSQVRLVGVSNKLGFPKQREVTVVRGIKLRLMTTFTAANPPVCIVSGMPVQLSVSSHGRTPRLSQAVRR</sequence>
<proteinExistence type="predicted"/>
<gene>
    <name evidence="1" type="ORF">BaRGS_00005767</name>
</gene>
<reference evidence="1 2" key="1">
    <citation type="journal article" date="2023" name="Sci. Data">
        <title>Genome assembly of the Korean intertidal mud-creeper Batillaria attramentaria.</title>
        <authorList>
            <person name="Patra A.K."/>
            <person name="Ho P.T."/>
            <person name="Jun S."/>
            <person name="Lee S.J."/>
            <person name="Kim Y."/>
            <person name="Won Y.J."/>
        </authorList>
    </citation>
    <scope>NUCLEOTIDE SEQUENCE [LARGE SCALE GENOMIC DNA]</scope>
    <source>
        <strain evidence="1">Wonlab-2016</strain>
    </source>
</reference>
<dbReference type="AlphaFoldDB" id="A0ABD0LUE2"/>
<name>A0ABD0LUE2_9CAEN</name>
<accession>A0ABD0LUE2</accession>
<comment type="caution">
    <text evidence="1">The sequence shown here is derived from an EMBL/GenBank/DDBJ whole genome shotgun (WGS) entry which is preliminary data.</text>
</comment>
<evidence type="ECO:0000313" key="2">
    <source>
        <dbReference type="Proteomes" id="UP001519460"/>
    </source>
</evidence>